<sequence length="134" mass="15720">MKVFIGWDSREDIAYQVCRKSLLKHSSIPLDIQPIKQSELRERGLYTREFDPLSSTEFSFTRFLTPYLAGYDGWAVFVDCDFLFRGDIAGLMDYADGAKACFVVQHDYRPFEKVKMDNKAQHQEYAREWLEASR</sequence>
<dbReference type="PANTHER" id="PTHR35105:SF2">
    <property type="entry name" value="PROTEIN CDI"/>
    <property type="match status" value="1"/>
</dbReference>
<dbReference type="Gene3D" id="3.90.550.10">
    <property type="entry name" value="Spore Coat Polysaccharide Biosynthesis Protein SpsA, Chain A"/>
    <property type="match status" value="1"/>
</dbReference>
<dbReference type="SUPFAM" id="SSF53448">
    <property type="entry name" value="Nucleotide-diphospho-sugar transferases"/>
    <property type="match status" value="1"/>
</dbReference>
<name>A0A964XS62_9PROT</name>
<accession>A0A964XS62</accession>
<evidence type="ECO:0008006" key="3">
    <source>
        <dbReference type="Google" id="ProtNLM"/>
    </source>
</evidence>
<dbReference type="EMBL" id="RGET01000151">
    <property type="protein sequence ID" value="NBN88516.1"/>
    <property type="molecule type" value="Genomic_DNA"/>
</dbReference>
<reference evidence="1" key="1">
    <citation type="submission" date="2018-10" db="EMBL/GenBank/DDBJ databases">
        <title>Iterative Subtractive Binning of Freshwater Chronoseries Metagenomes Recovers Nearly Complete Genomes from over Four Hundred Novel Species.</title>
        <authorList>
            <person name="Rodriguez-R L.M."/>
            <person name="Tsementzi D."/>
            <person name="Luo C."/>
            <person name="Konstantinidis K.T."/>
        </authorList>
    </citation>
    <scope>NUCLEOTIDE SEQUENCE</scope>
    <source>
        <strain evidence="1">WB7_6_001</strain>
    </source>
</reference>
<comment type="caution">
    <text evidence="1">The sequence shown here is derived from an EMBL/GenBank/DDBJ whole genome shotgun (WGS) entry which is preliminary data.</text>
</comment>
<dbReference type="PANTHER" id="PTHR35105">
    <property type="entry name" value="EXPRESSED PROTEIN"/>
    <property type="match status" value="1"/>
</dbReference>
<dbReference type="InterPro" id="IPR029044">
    <property type="entry name" value="Nucleotide-diphossugar_trans"/>
</dbReference>
<proteinExistence type="predicted"/>
<dbReference type="Proteomes" id="UP000713222">
    <property type="component" value="Unassembled WGS sequence"/>
</dbReference>
<organism evidence="1 2">
    <name type="scientific">Candidatus Fonsibacter lacus</name>
    <dbReference type="NCBI Taxonomy" id="2576439"/>
    <lineage>
        <taxon>Bacteria</taxon>
        <taxon>Pseudomonadati</taxon>
        <taxon>Pseudomonadota</taxon>
        <taxon>Alphaproteobacteria</taxon>
        <taxon>Candidatus Pelagibacterales</taxon>
        <taxon>Candidatus Pelagibacterales incertae sedis</taxon>
        <taxon>Candidatus Fonsibacter</taxon>
    </lineage>
</organism>
<dbReference type="AlphaFoldDB" id="A0A964XS62"/>
<protein>
    <recommendedName>
        <fullName evidence="3">Glycosyltransferase</fullName>
    </recommendedName>
</protein>
<gene>
    <name evidence="1" type="ORF">EBV32_05475</name>
</gene>
<evidence type="ECO:0000313" key="2">
    <source>
        <dbReference type="Proteomes" id="UP000713222"/>
    </source>
</evidence>
<evidence type="ECO:0000313" key="1">
    <source>
        <dbReference type="EMBL" id="NBN88516.1"/>
    </source>
</evidence>